<dbReference type="PANTHER" id="PTHR10359">
    <property type="entry name" value="A/G-SPECIFIC ADENINE GLYCOSYLASE/ENDONUCLEASE III"/>
    <property type="match status" value="1"/>
</dbReference>
<dbReference type="Pfam" id="PF00730">
    <property type="entry name" value="HhH-GPD"/>
    <property type="match status" value="1"/>
</dbReference>
<dbReference type="RefSeq" id="WP_289963115.1">
    <property type="nucleotide sequence ID" value="NZ_JAUEOZ010000002.1"/>
</dbReference>
<proteinExistence type="predicted"/>
<dbReference type="SUPFAM" id="SSF48150">
    <property type="entry name" value="DNA-glycosylase"/>
    <property type="match status" value="1"/>
</dbReference>
<evidence type="ECO:0000313" key="6">
    <source>
        <dbReference type="EMBL" id="MDN2483061.1"/>
    </source>
</evidence>
<dbReference type="InterPro" id="IPR023170">
    <property type="entry name" value="HhH_base_excis_C"/>
</dbReference>
<dbReference type="Gene3D" id="1.10.340.30">
    <property type="entry name" value="Hypothetical protein, domain 2"/>
    <property type="match status" value="1"/>
</dbReference>
<dbReference type="EMBL" id="JAUEOZ010000002">
    <property type="protein sequence ID" value="MDN2483061.1"/>
    <property type="molecule type" value="Genomic_DNA"/>
</dbReference>
<keyword evidence="6" id="KW-0378">Hydrolase</keyword>
<dbReference type="Proteomes" id="UP001169719">
    <property type="component" value="Unassembled WGS sequence"/>
</dbReference>
<protein>
    <submittedName>
        <fullName evidence="6">Endonuclease</fullName>
    </submittedName>
</protein>
<gene>
    <name evidence="6" type="ORF">QWJ08_17090</name>
</gene>
<dbReference type="InterPro" id="IPR011257">
    <property type="entry name" value="DNA_glycosylase"/>
</dbReference>
<keyword evidence="4" id="KW-0411">Iron-sulfur</keyword>
<accession>A0ABT7Y510</accession>
<evidence type="ECO:0000256" key="2">
    <source>
        <dbReference type="ARBA" id="ARBA00022723"/>
    </source>
</evidence>
<reference evidence="6" key="1">
    <citation type="submission" date="2024-05" db="EMBL/GenBank/DDBJ databases">
        <title>Genome Sequences of Four Agar- Degrading Marine Bacteria.</title>
        <authorList>
            <person name="Phillips E.K."/>
            <person name="Shaffer J.C."/>
            <person name="Henson M.W."/>
            <person name="Temperton B."/>
            <person name="Thrash C.J."/>
            <person name="Martin M.O."/>
        </authorList>
    </citation>
    <scope>NUCLEOTIDE SEQUENCE</scope>
    <source>
        <strain evidence="6">EKP203</strain>
    </source>
</reference>
<evidence type="ECO:0000256" key="1">
    <source>
        <dbReference type="ARBA" id="ARBA00022485"/>
    </source>
</evidence>
<dbReference type="SMART" id="SM00478">
    <property type="entry name" value="ENDO3c"/>
    <property type="match status" value="1"/>
</dbReference>
<feature type="domain" description="HhH-GPD" evidence="5">
    <location>
        <begin position="38"/>
        <end position="193"/>
    </location>
</feature>
<dbReference type="Gene3D" id="1.10.1670.10">
    <property type="entry name" value="Helix-hairpin-Helix base-excision DNA repair enzymes (C-terminal)"/>
    <property type="match status" value="1"/>
</dbReference>
<sequence length="215" mass="24733">MTSQTIINDVFRQLEDHYGYFDWWPSDHPFEIMVGAILVQNTNWRNVDKALSNLPAPLTPQSLSEIELDDLAQLIRPSGYYNQKAIKLQALLKWFERYDYDHSALAPINMVALRNELLEIKGVGNETADVILTYALNKPSFVVDAYARRIFSRYGLNVPKNYDKFRLLADGTLKHQSAKYGYFHGLMVEHGQQFCNKKPKCDECPLGAKCQKLEV</sequence>
<evidence type="ECO:0000256" key="3">
    <source>
        <dbReference type="ARBA" id="ARBA00023004"/>
    </source>
</evidence>
<dbReference type="InterPro" id="IPR003265">
    <property type="entry name" value="HhH-GPD_domain"/>
</dbReference>
<keyword evidence="3" id="KW-0408">Iron</keyword>
<evidence type="ECO:0000259" key="5">
    <source>
        <dbReference type="SMART" id="SM00478"/>
    </source>
</evidence>
<dbReference type="PIRSF" id="PIRSF001435">
    <property type="entry name" value="Nth"/>
    <property type="match status" value="1"/>
</dbReference>
<evidence type="ECO:0000313" key="7">
    <source>
        <dbReference type="Proteomes" id="UP001169719"/>
    </source>
</evidence>
<evidence type="ECO:0000256" key="4">
    <source>
        <dbReference type="ARBA" id="ARBA00023014"/>
    </source>
</evidence>
<organism evidence="6 7">
    <name type="scientific">Vibrio agarivorans</name>
    <dbReference type="NCBI Taxonomy" id="153622"/>
    <lineage>
        <taxon>Bacteria</taxon>
        <taxon>Pseudomonadati</taxon>
        <taxon>Pseudomonadota</taxon>
        <taxon>Gammaproteobacteria</taxon>
        <taxon>Vibrionales</taxon>
        <taxon>Vibrionaceae</taxon>
        <taxon>Vibrio</taxon>
    </lineage>
</organism>
<keyword evidence="7" id="KW-1185">Reference proteome</keyword>
<dbReference type="GO" id="GO:0004519">
    <property type="term" value="F:endonuclease activity"/>
    <property type="evidence" value="ECO:0007669"/>
    <property type="project" value="UniProtKB-KW"/>
</dbReference>
<keyword evidence="2" id="KW-0479">Metal-binding</keyword>
<keyword evidence="1" id="KW-0004">4Fe-4S</keyword>
<comment type="caution">
    <text evidence="6">The sequence shown here is derived from an EMBL/GenBank/DDBJ whole genome shotgun (WGS) entry which is preliminary data.</text>
</comment>
<dbReference type="PANTHER" id="PTHR10359:SF19">
    <property type="entry name" value="DNA REPAIR GLYCOSYLASE MJ1434-RELATED"/>
    <property type="match status" value="1"/>
</dbReference>
<dbReference type="CDD" id="cd00056">
    <property type="entry name" value="ENDO3c"/>
    <property type="match status" value="1"/>
</dbReference>
<name>A0ABT7Y510_9VIBR</name>
<keyword evidence="6" id="KW-0540">Nuclease</keyword>
<keyword evidence="6" id="KW-0255">Endonuclease</keyword>